<feature type="domain" description="Integrase catalytic" evidence="1">
    <location>
        <begin position="1"/>
        <end position="61"/>
    </location>
</feature>
<organism evidence="2 3">
    <name type="scientific">Sousa chinensis</name>
    <name type="common">Indo-pacific humpbacked dolphin</name>
    <name type="synonym">Steno chinensis</name>
    <dbReference type="NCBI Taxonomy" id="103600"/>
    <lineage>
        <taxon>Eukaryota</taxon>
        <taxon>Metazoa</taxon>
        <taxon>Chordata</taxon>
        <taxon>Craniata</taxon>
        <taxon>Vertebrata</taxon>
        <taxon>Euteleostomi</taxon>
        <taxon>Mammalia</taxon>
        <taxon>Eutheria</taxon>
        <taxon>Laurasiatheria</taxon>
        <taxon>Artiodactyla</taxon>
        <taxon>Whippomorpha</taxon>
        <taxon>Cetacea</taxon>
        <taxon>Odontoceti</taxon>
        <taxon>Delphinidae</taxon>
        <taxon>Sousa</taxon>
    </lineage>
</organism>
<dbReference type="InterPro" id="IPR001584">
    <property type="entry name" value="Integrase_cat-core"/>
</dbReference>
<proteinExistence type="predicted"/>
<reference evidence="2 3" key="1">
    <citation type="journal article" date="2018" name="Genomics">
        <title>Molecular footprints of inshore aquatic adaptation in Indo-Pacific humpback dolphin (Sousa chinensis).</title>
        <authorList>
            <person name="Ming Y."/>
            <person name="Jian J."/>
            <person name="Yu F."/>
            <person name="Yu X."/>
            <person name="Wang J."/>
            <person name="Liu W."/>
        </authorList>
    </citation>
    <scope>NUCLEOTIDE SEQUENCE [LARGE SCALE GENOMIC DNA]</scope>
    <source>
        <strain evidence="2">MY-2018</strain>
        <tissue evidence="2">Skin</tissue>
    </source>
</reference>
<dbReference type="GO" id="GO:0015074">
    <property type="term" value="P:DNA integration"/>
    <property type="evidence" value="ECO:0007669"/>
    <property type="project" value="InterPro"/>
</dbReference>
<feature type="non-terminal residue" evidence="2">
    <location>
        <position position="1"/>
    </location>
</feature>
<gene>
    <name evidence="2" type="ORF">DBR06_SOUSAS37410007</name>
</gene>
<protein>
    <recommendedName>
        <fullName evidence="1">Integrase catalytic domain-containing protein</fullName>
    </recommendedName>
</protein>
<dbReference type="EMBL" id="QWLN02004996">
    <property type="protein sequence ID" value="TEA37943.1"/>
    <property type="molecule type" value="Genomic_DNA"/>
</dbReference>
<dbReference type="GO" id="GO:0003676">
    <property type="term" value="F:nucleic acid binding"/>
    <property type="evidence" value="ECO:0007669"/>
    <property type="project" value="InterPro"/>
</dbReference>
<feature type="non-terminal residue" evidence="2">
    <location>
        <position position="61"/>
    </location>
</feature>
<sequence>VTKTLLKDIISRYCLSSTIQSSNGSAFVAEITQTANKALGIKWKLHSAWRPQSTGKAKKMN</sequence>
<dbReference type="Gene3D" id="3.30.420.10">
    <property type="entry name" value="Ribonuclease H-like superfamily/Ribonuclease H"/>
    <property type="match status" value="1"/>
</dbReference>
<dbReference type="Proteomes" id="UP000295264">
    <property type="component" value="Unassembled WGS sequence"/>
</dbReference>
<dbReference type="InterPro" id="IPR036397">
    <property type="entry name" value="RNaseH_sf"/>
</dbReference>
<comment type="caution">
    <text evidence="2">The sequence shown here is derived from an EMBL/GenBank/DDBJ whole genome shotgun (WGS) entry which is preliminary data.</text>
</comment>
<dbReference type="InterPro" id="IPR012337">
    <property type="entry name" value="RNaseH-like_sf"/>
</dbReference>
<dbReference type="AlphaFoldDB" id="A0A484GQS4"/>
<evidence type="ECO:0000313" key="2">
    <source>
        <dbReference type="EMBL" id="TEA37943.1"/>
    </source>
</evidence>
<name>A0A484GQS4_SOUCH</name>
<evidence type="ECO:0000259" key="1">
    <source>
        <dbReference type="PROSITE" id="PS50994"/>
    </source>
</evidence>
<dbReference type="SUPFAM" id="SSF53098">
    <property type="entry name" value="Ribonuclease H-like"/>
    <property type="match status" value="1"/>
</dbReference>
<evidence type="ECO:0000313" key="3">
    <source>
        <dbReference type="Proteomes" id="UP000295264"/>
    </source>
</evidence>
<accession>A0A484GQS4</accession>
<dbReference type="PROSITE" id="PS50994">
    <property type="entry name" value="INTEGRASE"/>
    <property type="match status" value="1"/>
</dbReference>
<keyword evidence="3" id="KW-1185">Reference proteome</keyword>